<dbReference type="Proteomes" id="UP001163726">
    <property type="component" value="Chromosome"/>
</dbReference>
<evidence type="ECO:0000256" key="2">
    <source>
        <dbReference type="ARBA" id="ARBA00022475"/>
    </source>
</evidence>
<dbReference type="SUPFAM" id="SSF103473">
    <property type="entry name" value="MFS general substrate transporter"/>
    <property type="match status" value="1"/>
</dbReference>
<feature type="transmembrane region" description="Helical" evidence="6">
    <location>
        <begin position="370"/>
        <end position="388"/>
    </location>
</feature>
<keyword evidence="4 6" id="KW-1133">Transmembrane helix</keyword>
<evidence type="ECO:0000259" key="7">
    <source>
        <dbReference type="PROSITE" id="PS50850"/>
    </source>
</evidence>
<dbReference type="EMBL" id="CP109965">
    <property type="protein sequence ID" value="WAJ70440.1"/>
    <property type="molecule type" value="Genomic_DNA"/>
</dbReference>
<dbReference type="PANTHER" id="PTHR43124:SF3">
    <property type="entry name" value="CHLORAMPHENICOL EFFLUX PUMP RV0191"/>
    <property type="match status" value="1"/>
</dbReference>
<dbReference type="InterPro" id="IPR020846">
    <property type="entry name" value="MFS_dom"/>
</dbReference>
<evidence type="ECO:0000256" key="5">
    <source>
        <dbReference type="ARBA" id="ARBA00023136"/>
    </source>
</evidence>
<feature type="transmembrane region" description="Helical" evidence="6">
    <location>
        <begin position="213"/>
        <end position="235"/>
    </location>
</feature>
<feature type="transmembrane region" description="Helical" evidence="6">
    <location>
        <begin position="168"/>
        <end position="192"/>
    </location>
</feature>
<dbReference type="RefSeq" id="WP_268074791.1">
    <property type="nucleotide sequence ID" value="NZ_CP109965.1"/>
</dbReference>
<organism evidence="8 9">
    <name type="scientific">Catenovulum adriaticum</name>
    <dbReference type="NCBI Taxonomy" id="2984846"/>
    <lineage>
        <taxon>Bacteria</taxon>
        <taxon>Pseudomonadati</taxon>
        <taxon>Pseudomonadota</taxon>
        <taxon>Gammaproteobacteria</taxon>
        <taxon>Alteromonadales</taxon>
        <taxon>Alteromonadaceae</taxon>
        <taxon>Catenovulum</taxon>
    </lineage>
</organism>
<feature type="transmembrane region" description="Helical" evidence="6">
    <location>
        <begin position="83"/>
        <end position="101"/>
    </location>
</feature>
<dbReference type="PANTHER" id="PTHR43124">
    <property type="entry name" value="PURINE EFFLUX PUMP PBUE"/>
    <property type="match status" value="1"/>
</dbReference>
<sequence length="406" mass="42831">MSSNSISAPADVRVFPILLILAMGGFILGLTEFSMMPMLPLISETFSTTPSQSGYAISAYAIGVVVGAPILMMLTANMKKRNALAIFVGMVCISNALSAFAESLNQLIVFRFLSGLPHGAYFGTAILLATDIAPKGQRSSFIAKVFLGLTIATIVGVPMVTLIGQNFSWRYCVAGAAVLALVLFVLIFKVLPNRKNATPSTLMSEFGVLKNKLVWTILGIVIIGFGGVFCIYTYIADTILAVTGTPAYTISIAMVMFGIGCTIGNLVLGKLGDKAAMPTTGIALVFSIVFALIYVYASHNIWFLYLVIFCIGASIGIGAVIQSLLMDISPTGHAMLGALVQCAFNTANAIGPWMGGIVIAQGALPNQSGMVAAALFTGGLVMWWLSYIQIKAQAQKKECTAVPEAC</sequence>
<evidence type="ECO:0000256" key="6">
    <source>
        <dbReference type="SAM" id="Phobius"/>
    </source>
</evidence>
<evidence type="ECO:0000313" key="8">
    <source>
        <dbReference type="EMBL" id="WAJ70440.1"/>
    </source>
</evidence>
<evidence type="ECO:0000256" key="1">
    <source>
        <dbReference type="ARBA" id="ARBA00004651"/>
    </source>
</evidence>
<evidence type="ECO:0000256" key="3">
    <source>
        <dbReference type="ARBA" id="ARBA00022692"/>
    </source>
</evidence>
<dbReference type="PROSITE" id="PS50850">
    <property type="entry name" value="MFS"/>
    <property type="match status" value="1"/>
</dbReference>
<dbReference type="Pfam" id="PF07690">
    <property type="entry name" value="MFS_1"/>
    <property type="match status" value="1"/>
</dbReference>
<gene>
    <name evidence="8" type="ORF">OLW01_01075</name>
</gene>
<feature type="transmembrane region" description="Helical" evidence="6">
    <location>
        <begin position="107"/>
        <end position="129"/>
    </location>
</feature>
<keyword evidence="5 6" id="KW-0472">Membrane</keyword>
<dbReference type="Gene3D" id="1.20.1250.20">
    <property type="entry name" value="MFS general substrate transporter like domains"/>
    <property type="match status" value="2"/>
</dbReference>
<feature type="transmembrane region" description="Helical" evidence="6">
    <location>
        <begin position="247"/>
        <end position="268"/>
    </location>
</feature>
<evidence type="ECO:0000313" key="9">
    <source>
        <dbReference type="Proteomes" id="UP001163726"/>
    </source>
</evidence>
<dbReference type="InterPro" id="IPR036259">
    <property type="entry name" value="MFS_trans_sf"/>
</dbReference>
<feature type="transmembrane region" description="Helical" evidence="6">
    <location>
        <begin position="275"/>
        <end position="296"/>
    </location>
</feature>
<feature type="transmembrane region" description="Helical" evidence="6">
    <location>
        <begin position="12"/>
        <end position="35"/>
    </location>
</feature>
<comment type="subcellular location">
    <subcellularLocation>
        <location evidence="1">Cell membrane</location>
        <topology evidence="1">Multi-pass membrane protein</topology>
    </subcellularLocation>
</comment>
<evidence type="ECO:0000256" key="4">
    <source>
        <dbReference type="ARBA" id="ARBA00022989"/>
    </source>
</evidence>
<reference evidence="8" key="1">
    <citation type="submission" date="2022-10" db="EMBL/GenBank/DDBJ databases">
        <title>Catenovulum adriacola sp. nov. isolated in the Harbour of Susak.</title>
        <authorList>
            <person name="Schoch T."/>
            <person name="Reich S.J."/>
            <person name="Stoeferle S."/>
            <person name="Flaiz M."/>
            <person name="Kazda M."/>
            <person name="Riedel C.U."/>
            <person name="Duerre P."/>
        </authorList>
    </citation>
    <scope>NUCLEOTIDE SEQUENCE</scope>
    <source>
        <strain evidence="8">TS8</strain>
    </source>
</reference>
<protein>
    <submittedName>
        <fullName evidence="8">MFS transporter</fullName>
    </submittedName>
</protein>
<feature type="transmembrane region" description="Helical" evidence="6">
    <location>
        <begin position="55"/>
        <end position="76"/>
    </location>
</feature>
<accession>A0ABY7AMB1</accession>
<feature type="domain" description="Major facilitator superfamily (MFS) profile" evidence="7">
    <location>
        <begin position="17"/>
        <end position="391"/>
    </location>
</feature>
<dbReference type="InterPro" id="IPR011701">
    <property type="entry name" value="MFS"/>
</dbReference>
<feature type="transmembrane region" description="Helical" evidence="6">
    <location>
        <begin position="302"/>
        <end position="326"/>
    </location>
</feature>
<dbReference type="InterPro" id="IPR050189">
    <property type="entry name" value="MFS_Efflux_Transporters"/>
</dbReference>
<proteinExistence type="predicted"/>
<keyword evidence="2" id="KW-1003">Cell membrane</keyword>
<keyword evidence="3 6" id="KW-0812">Transmembrane</keyword>
<keyword evidence="9" id="KW-1185">Reference proteome</keyword>
<feature type="transmembrane region" description="Helical" evidence="6">
    <location>
        <begin position="338"/>
        <end position="364"/>
    </location>
</feature>
<dbReference type="CDD" id="cd17324">
    <property type="entry name" value="MFS_NepI_like"/>
    <property type="match status" value="1"/>
</dbReference>
<name>A0ABY7AMB1_9ALTE</name>
<feature type="transmembrane region" description="Helical" evidence="6">
    <location>
        <begin position="141"/>
        <end position="162"/>
    </location>
</feature>